<dbReference type="SMART" id="SM00418">
    <property type="entry name" value="HTH_ARSR"/>
    <property type="match status" value="1"/>
</dbReference>
<keyword evidence="2" id="KW-0238">DNA-binding</keyword>
<dbReference type="InterPro" id="IPR001845">
    <property type="entry name" value="HTH_ArsR_DNA-bd_dom"/>
</dbReference>
<evidence type="ECO:0000259" key="4">
    <source>
        <dbReference type="PROSITE" id="PS50987"/>
    </source>
</evidence>
<dbReference type="EMBL" id="BSDY01000001">
    <property type="protein sequence ID" value="GLI54586.1"/>
    <property type="molecule type" value="Genomic_DNA"/>
</dbReference>
<keyword evidence="6" id="KW-1185">Reference proteome</keyword>
<evidence type="ECO:0000256" key="2">
    <source>
        <dbReference type="ARBA" id="ARBA00023125"/>
    </source>
</evidence>
<gene>
    <name evidence="5" type="ORF">PM10SUCC1_01010</name>
</gene>
<feature type="domain" description="HTH arsR-type" evidence="4">
    <location>
        <begin position="1"/>
        <end position="91"/>
    </location>
</feature>
<dbReference type="InterPro" id="IPR036388">
    <property type="entry name" value="WH-like_DNA-bd_sf"/>
</dbReference>
<evidence type="ECO:0000256" key="3">
    <source>
        <dbReference type="ARBA" id="ARBA00023163"/>
    </source>
</evidence>
<dbReference type="Proteomes" id="UP001144471">
    <property type="component" value="Unassembled WGS sequence"/>
</dbReference>
<dbReference type="Gene3D" id="1.10.10.10">
    <property type="entry name" value="Winged helix-like DNA-binding domain superfamily/Winged helix DNA-binding domain"/>
    <property type="match status" value="1"/>
</dbReference>
<comment type="caution">
    <text evidence="5">The sequence shown here is derived from an EMBL/GenBank/DDBJ whole genome shotgun (WGS) entry which is preliminary data.</text>
</comment>
<reference evidence="5" key="1">
    <citation type="submission" date="2022-12" db="EMBL/GenBank/DDBJ databases">
        <title>Reference genome sequencing for broad-spectrum identification of bacterial and archaeal isolates by mass spectrometry.</title>
        <authorList>
            <person name="Sekiguchi Y."/>
            <person name="Tourlousse D.M."/>
        </authorList>
    </citation>
    <scope>NUCLEOTIDE SEQUENCE</scope>
    <source>
        <strain evidence="5">10succ1</strain>
    </source>
</reference>
<keyword evidence="1" id="KW-0805">Transcription regulation</keyword>
<proteinExistence type="predicted"/>
<dbReference type="RefSeq" id="WP_281832315.1">
    <property type="nucleotide sequence ID" value="NZ_BSDY01000001.1"/>
</dbReference>
<dbReference type="PROSITE" id="PS50987">
    <property type="entry name" value="HTH_ARSR_2"/>
    <property type="match status" value="1"/>
</dbReference>
<dbReference type="Pfam" id="PF01022">
    <property type="entry name" value="HTH_5"/>
    <property type="match status" value="1"/>
</dbReference>
<dbReference type="AlphaFoldDB" id="A0A9W6LKT1"/>
<evidence type="ECO:0000313" key="6">
    <source>
        <dbReference type="Proteomes" id="UP001144471"/>
    </source>
</evidence>
<dbReference type="InterPro" id="IPR036390">
    <property type="entry name" value="WH_DNA-bd_sf"/>
</dbReference>
<dbReference type="PANTHER" id="PTHR33154">
    <property type="entry name" value="TRANSCRIPTIONAL REGULATOR, ARSR FAMILY"/>
    <property type="match status" value="1"/>
</dbReference>
<dbReference type="SUPFAM" id="SSF46785">
    <property type="entry name" value="Winged helix' DNA-binding domain"/>
    <property type="match status" value="1"/>
</dbReference>
<name>A0A9W6LKT1_9FUSO</name>
<protein>
    <submittedName>
        <fullName evidence="5">Transcriptional regulator</fullName>
    </submittedName>
</protein>
<dbReference type="GO" id="GO:0003700">
    <property type="term" value="F:DNA-binding transcription factor activity"/>
    <property type="evidence" value="ECO:0007669"/>
    <property type="project" value="InterPro"/>
</dbReference>
<dbReference type="GO" id="GO:0003677">
    <property type="term" value="F:DNA binding"/>
    <property type="evidence" value="ECO:0007669"/>
    <property type="project" value="UniProtKB-KW"/>
</dbReference>
<accession>A0A9W6LKT1</accession>
<evidence type="ECO:0000256" key="1">
    <source>
        <dbReference type="ARBA" id="ARBA00023015"/>
    </source>
</evidence>
<dbReference type="NCBIfam" id="NF033788">
    <property type="entry name" value="HTH_metalloreg"/>
    <property type="match status" value="1"/>
</dbReference>
<organism evidence="5 6">
    <name type="scientific">Propionigenium maris DSM 9537</name>
    <dbReference type="NCBI Taxonomy" id="1123000"/>
    <lineage>
        <taxon>Bacteria</taxon>
        <taxon>Fusobacteriati</taxon>
        <taxon>Fusobacteriota</taxon>
        <taxon>Fusobacteriia</taxon>
        <taxon>Fusobacteriales</taxon>
        <taxon>Fusobacteriaceae</taxon>
        <taxon>Propionigenium</taxon>
    </lineage>
</organism>
<dbReference type="PANTHER" id="PTHR33154:SF33">
    <property type="entry name" value="TRANSCRIPTIONAL REPRESSOR SDPR"/>
    <property type="match status" value="1"/>
</dbReference>
<sequence>MEDYMVKLFKSLGHPVRLKIVRKLGRERLCVCELQEDVEFSQSNLSQHLKILRDSGILSGEKEGLKVMYQVKDFRVLEMLDMAEGIVETHLKRAIEGR</sequence>
<dbReference type="InterPro" id="IPR051081">
    <property type="entry name" value="HTH_MetalResp_TranReg"/>
</dbReference>
<dbReference type="PRINTS" id="PR00778">
    <property type="entry name" value="HTHARSR"/>
</dbReference>
<dbReference type="InterPro" id="IPR011991">
    <property type="entry name" value="ArsR-like_HTH"/>
</dbReference>
<evidence type="ECO:0000313" key="5">
    <source>
        <dbReference type="EMBL" id="GLI54586.1"/>
    </source>
</evidence>
<keyword evidence="3" id="KW-0804">Transcription</keyword>
<dbReference type="CDD" id="cd00090">
    <property type="entry name" value="HTH_ARSR"/>
    <property type="match status" value="1"/>
</dbReference>